<accession>A0A6S6SZV3</accession>
<dbReference type="GO" id="GO:0006508">
    <property type="term" value="P:proteolysis"/>
    <property type="evidence" value="ECO:0007669"/>
    <property type="project" value="UniProtKB-KW"/>
</dbReference>
<organism evidence="7">
    <name type="scientific">uncultured Sulfurovum sp</name>
    <dbReference type="NCBI Taxonomy" id="269237"/>
    <lineage>
        <taxon>Bacteria</taxon>
        <taxon>Pseudomonadati</taxon>
        <taxon>Campylobacterota</taxon>
        <taxon>Epsilonproteobacteria</taxon>
        <taxon>Campylobacterales</taxon>
        <taxon>Sulfurovaceae</taxon>
        <taxon>Sulfurovum</taxon>
        <taxon>environmental samples</taxon>
    </lineage>
</organism>
<dbReference type="SUPFAM" id="SSF52743">
    <property type="entry name" value="Subtilisin-like"/>
    <property type="match status" value="1"/>
</dbReference>
<evidence type="ECO:0000256" key="4">
    <source>
        <dbReference type="ARBA" id="ARBA00022825"/>
    </source>
</evidence>
<dbReference type="Pfam" id="PF00082">
    <property type="entry name" value="Peptidase_S8"/>
    <property type="match status" value="1"/>
</dbReference>
<protein>
    <recommendedName>
        <fullName evidence="6">Peptidase S8/S53 domain-containing protein</fullName>
    </recommendedName>
</protein>
<proteinExistence type="inferred from homology"/>
<feature type="active site" description="Charge relay system" evidence="5">
    <location>
        <position position="324"/>
    </location>
</feature>
<dbReference type="PANTHER" id="PTHR43806">
    <property type="entry name" value="PEPTIDASE S8"/>
    <property type="match status" value="1"/>
</dbReference>
<gene>
    <name evidence="7" type="ORF">HELGO_WM39014</name>
</gene>
<dbReference type="CDD" id="cd00306">
    <property type="entry name" value="Peptidases_S8_S53"/>
    <property type="match status" value="1"/>
</dbReference>
<dbReference type="InterPro" id="IPR050131">
    <property type="entry name" value="Peptidase_S8_subtilisin-like"/>
</dbReference>
<feature type="active site" description="Charge relay system" evidence="5">
    <location>
        <position position="375"/>
    </location>
</feature>
<evidence type="ECO:0000259" key="6">
    <source>
        <dbReference type="Pfam" id="PF00082"/>
    </source>
</evidence>
<dbReference type="InterPro" id="IPR000209">
    <property type="entry name" value="Peptidase_S8/S53_dom"/>
</dbReference>
<evidence type="ECO:0000256" key="3">
    <source>
        <dbReference type="ARBA" id="ARBA00022801"/>
    </source>
</evidence>
<keyword evidence="4 5" id="KW-0720">Serine protease</keyword>
<evidence type="ECO:0000256" key="5">
    <source>
        <dbReference type="PROSITE-ProRule" id="PRU01240"/>
    </source>
</evidence>
<dbReference type="EMBL" id="CACVAR010000181">
    <property type="protein sequence ID" value="CAA6808729.1"/>
    <property type="molecule type" value="Genomic_DNA"/>
</dbReference>
<dbReference type="PANTHER" id="PTHR43806:SF11">
    <property type="entry name" value="CEREVISIN-RELATED"/>
    <property type="match status" value="1"/>
</dbReference>
<dbReference type="InterPro" id="IPR036852">
    <property type="entry name" value="Peptidase_S8/S53_dom_sf"/>
</dbReference>
<evidence type="ECO:0000256" key="2">
    <source>
        <dbReference type="ARBA" id="ARBA00022670"/>
    </source>
</evidence>
<reference evidence="7" key="1">
    <citation type="submission" date="2020-01" db="EMBL/GenBank/DDBJ databases">
        <authorList>
            <person name="Meier V. D."/>
            <person name="Meier V D."/>
        </authorList>
    </citation>
    <scope>NUCLEOTIDE SEQUENCE</scope>
    <source>
        <strain evidence="7">HLG_WM_MAG_03</strain>
    </source>
</reference>
<dbReference type="PROSITE" id="PS51892">
    <property type="entry name" value="SUBTILASE"/>
    <property type="match status" value="1"/>
</dbReference>
<dbReference type="AlphaFoldDB" id="A0A6S6SZV3"/>
<evidence type="ECO:0000256" key="1">
    <source>
        <dbReference type="ARBA" id="ARBA00011073"/>
    </source>
</evidence>
<comment type="similarity">
    <text evidence="1 5">Belongs to the peptidase S8 family.</text>
</comment>
<name>A0A6S6SZV3_9BACT</name>
<dbReference type="GO" id="GO:0004252">
    <property type="term" value="F:serine-type endopeptidase activity"/>
    <property type="evidence" value="ECO:0007669"/>
    <property type="project" value="UniProtKB-UniRule"/>
</dbReference>
<dbReference type="Gene3D" id="3.40.50.200">
    <property type="entry name" value="Peptidase S8/S53 domain"/>
    <property type="match status" value="1"/>
</dbReference>
<feature type="domain" description="Peptidase S8/S53" evidence="6">
    <location>
        <begin position="315"/>
        <end position="589"/>
    </location>
</feature>
<keyword evidence="3 5" id="KW-0378">Hydrolase</keyword>
<keyword evidence="2 5" id="KW-0645">Protease</keyword>
<sequence>MWTGTWQTTYGEIILRQVGNKVSGEYIRGRGIFDGELDLTGKVLKGKFTNTVRSKEGNFIFNLESNNTFEGKWGWDSSIDIKWNGTLHIETNMNGESFRTLEEDTFGNPNELLRFVLHSTKNIEDNDFLKSIDIALGGIALKYIPNLLKISDKFWESYKNQKNKIYSFDYKTKKIIKEIDTSYLLSDIEIREKTKLSENKLPPRIPILINKVMPNLEKDFPNLPLELKKHKFFILTLPYYLDDFKNETCNLNGTLFDISYLLKHDIKLDSVSPDLEYEYIKPLSSFSENKDCSNVSGDWHLKNIRFDTVPNNIDGSGVRIGHPDTGWTPHPELNFKNNYSENYDLSSDVNIFDVNSESAEEAVPSGNNPLFQYHHGTSTGGLLISKHEYEDNNGDKKDSKVKGIATGATVVSIRAINSVIRVGTITLTSAISKAIEEDVDIISLSVGGIPFFSLEWLIKIAVWKNIIVVAAAGNYSQMIVAPASYSDCIAVGGSTMDDLPWVGSAYNIPLIFNSKLDISAPSKNICVPSWKGRGAIVRSGNGTSYATAIVAGAAALWLQTFNRNTLINQLSGGNSLQELFRAHLHKTAREPSGWNTLINGPGILDLSNLLKLKSLPNPSIYPFPPVIDKLDDFFGMNLEGSVGNRFFPPAWLPVVFGDRIDSVLDEGGEELVSILLSNPELVSIINSLGEDIEEVEEIIDTVVDTGGEVLNDAIDIVENSTRVVVNTIVRGLSNGVKAITGWFL</sequence>
<evidence type="ECO:0000313" key="7">
    <source>
        <dbReference type="EMBL" id="CAA6808729.1"/>
    </source>
</evidence>
<feature type="active site" description="Charge relay system" evidence="5">
    <location>
        <position position="544"/>
    </location>
</feature>